<dbReference type="Proteomes" id="UP000552836">
    <property type="component" value="Unassembled WGS sequence"/>
</dbReference>
<accession>A0A846LP28</accession>
<reference evidence="3 4" key="3">
    <citation type="submission" date="2020-02" db="EMBL/GenBank/DDBJ databases">
        <title>Sequencing the genomes of 1000 actinobacteria strains.</title>
        <authorList>
            <person name="Klenk H.-P."/>
        </authorList>
    </citation>
    <scope>NUCLEOTIDE SEQUENCE [LARGE SCALE GENOMIC DNA]</scope>
    <source>
        <strain evidence="3 4">DSM 45201</strain>
    </source>
</reference>
<dbReference type="GO" id="GO:0004519">
    <property type="term" value="F:endonuclease activity"/>
    <property type="evidence" value="ECO:0007669"/>
    <property type="project" value="InterPro"/>
</dbReference>
<dbReference type="Proteomes" id="UP000648663">
    <property type="component" value="Unassembled WGS sequence"/>
</dbReference>
<evidence type="ECO:0000313" key="2">
    <source>
        <dbReference type="EMBL" id="GGL79357.1"/>
    </source>
</evidence>
<reference evidence="5" key="2">
    <citation type="journal article" date="2019" name="Int. J. Syst. Evol. Microbiol.">
        <title>The Global Catalogue of Microorganisms (GCM) 10K type strain sequencing project: providing services to taxonomists for standard genome sequencing and annotation.</title>
        <authorList>
            <consortium name="The Broad Institute Genomics Platform"/>
            <consortium name="The Broad Institute Genome Sequencing Center for Infectious Disease"/>
            <person name="Wu L."/>
            <person name="Ma J."/>
        </authorList>
    </citation>
    <scope>NUCLEOTIDE SEQUENCE [LARGE SCALE GENOMIC DNA]</scope>
    <source>
        <strain evidence="5">CGMCC 4.5581</strain>
    </source>
</reference>
<dbReference type="EMBL" id="BMMI01000008">
    <property type="protein sequence ID" value="GGL79357.1"/>
    <property type="molecule type" value="Genomic_DNA"/>
</dbReference>
<gene>
    <name evidence="3" type="ORF">FB380_002680</name>
    <name evidence="2" type="ORF">GCM10011589_39370</name>
</gene>
<organism evidence="3 4">
    <name type="scientific">Modestobacter marinus</name>
    <dbReference type="NCBI Taxonomy" id="477641"/>
    <lineage>
        <taxon>Bacteria</taxon>
        <taxon>Bacillati</taxon>
        <taxon>Actinomycetota</taxon>
        <taxon>Actinomycetes</taxon>
        <taxon>Geodermatophilales</taxon>
        <taxon>Geodermatophilaceae</taxon>
        <taxon>Modestobacter</taxon>
    </lineage>
</organism>
<dbReference type="InterPro" id="IPR011856">
    <property type="entry name" value="tRNA_endonuc-like_dom_sf"/>
</dbReference>
<protein>
    <recommendedName>
        <fullName evidence="1">Endonuclease NucS C-terminal domain-containing protein</fullName>
    </recommendedName>
</protein>
<sequence length="363" mass="40029">MPLEVGLWRVDGDKPVKLTASGVPLEAQLEAMIEVDPRILGTPLLLIGRQVPTDFGKFIDLLAVDDEGALHVLELKRDRTPREVVAQLLDYGSWVRTLTHEQVLDIFAAYRPGAVFEQEWATVFGGVTPDEINGAHRLTVVAGDVDPATERIIAYLADFDVPINVVFFRYFGDGERAYLARTWLIDETRTPARKGGGGAGGSKEPWNEQDWYVSFGEESGNRNWEDARRYGFVSAGGGEWFSRTLRKLPVGGRVFAYIPGGAGGYVGVGTVTGEAQPFEAAVVTVDGEQLLLSDQQLAAGYQHQPLPSGEDHREFVVPVEWTATRSRDDAVWVKGMFANQNSACKLRNRFTLEQLVEAFALTD</sequence>
<reference evidence="2" key="1">
    <citation type="journal article" date="2014" name="Int. J. Syst. Evol. Microbiol.">
        <title>Complete genome of a new Firmicutes species belonging to the dominant human colonic microbiota ('Ruminococcus bicirculans') reveals two chromosomes and a selective capacity to utilize plant glucans.</title>
        <authorList>
            <consortium name="NISC Comparative Sequencing Program"/>
            <person name="Wegmann U."/>
            <person name="Louis P."/>
            <person name="Goesmann A."/>
            <person name="Henrissat B."/>
            <person name="Duncan S.H."/>
            <person name="Flint H.J."/>
        </authorList>
    </citation>
    <scope>NUCLEOTIDE SEQUENCE</scope>
    <source>
        <strain evidence="2">CGMCC 4.5581</strain>
    </source>
</reference>
<dbReference type="GO" id="GO:0003676">
    <property type="term" value="F:nucleic acid binding"/>
    <property type="evidence" value="ECO:0007669"/>
    <property type="project" value="InterPro"/>
</dbReference>
<keyword evidence="5" id="KW-1185">Reference proteome</keyword>
<proteinExistence type="predicted"/>
<dbReference type="Gene3D" id="3.40.1350.10">
    <property type="match status" value="1"/>
</dbReference>
<dbReference type="Pfam" id="PF01939">
    <property type="entry name" value="NucS_C"/>
    <property type="match status" value="1"/>
</dbReference>
<dbReference type="AlphaFoldDB" id="A0A846LP28"/>
<dbReference type="EMBL" id="JAAMPA010000001">
    <property type="protein sequence ID" value="NIH68234.1"/>
    <property type="molecule type" value="Genomic_DNA"/>
</dbReference>
<feature type="domain" description="Endonuclease NucS C-terminal" evidence="1">
    <location>
        <begin position="26"/>
        <end position="106"/>
    </location>
</feature>
<reference evidence="2" key="4">
    <citation type="submission" date="2024-05" db="EMBL/GenBank/DDBJ databases">
        <authorList>
            <person name="Sun Q."/>
            <person name="Zhou Y."/>
        </authorList>
    </citation>
    <scope>NUCLEOTIDE SEQUENCE</scope>
    <source>
        <strain evidence="2">CGMCC 4.5581</strain>
    </source>
</reference>
<dbReference type="RefSeq" id="WP_166755478.1">
    <property type="nucleotide sequence ID" value="NZ_BAABJU010000005.1"/>
</dbReference>
<evidence type="ECO:0000313" key="3">
    <source>
        <dbReference type="EMBL" id="NIH68234.1"/>
    </source>
</evidence>
<evidence type="ECO:0000313" key="4">
    <source>
        <dbReference type="Proteomes" id="UP000552836"/>
    </source>
</evidence>
<evidence type="ECO:0000259" key="1">
    <source>
        <dbReference type="Pfam" id="PF01939"/>
    </source>
</evidence>
<comment type="caution">
    <text evidence="3">The sequence shown here is derived from an EMBL/GenBank/DDBJ whole genome shotgun (WGS) entry which is preliminary data.</text>
</comment>
<name>A0A846LP28_9ACTN</name>
<evidence type="ECO:0000313" key="5">
    <source>
        <dbReference type="Proteomes" id="UP000648663"/>
    </source>
</evidence>
<dbReference type="InterPro" id="IPR048301">
    <property type="entry name" value="NucS_C"/>
</dbReference>